<evidence type="ECO:0000256" key="3">
    <source>
        <dbReference type="ARBA" id="ARBA00022801"/>
    </source>
</evidence>
<dbReference type="CDD" id="cd07324">
    <property type="entry name" value="M48C_Oma1-like"/>
    <property type="match status" value="1"/>
</dbReference>
<dbReference type="EMBL" id="CP003742">
    <property type="protein sequence ID" value="AGI73339.1"/>
    <property type="molecule type" value="Genomic_DNA"/>
</dbReference>
<protein>
    <submittedName>
        <fullName evidence="8">Peptidase family M48-like protein</fullName>
    </submittedName>
</protein>
<evidence type="ECO:0000313" key="8">
    <source>
        <dbReference type="EMBL" id="AGI73339.1"/>
    </source>
</evidence>
<evidence type="ECO:0000259" key="7">
    <source>
        <dbReference type="Pfam" id="PF01435"/>
    </source>
</evidence>
<keyword evidence="3 6" id="KW-0378">Hydrolase</keyword>
<evidence type="ECO:0000256" key="6">
    <source>
        <dbReference type="RuleBase" id="RU003983"/>
    </source>
</evidence>
<dbReference type="eggNOG" id="COG4783">
    <property type="taxonomic scope" value="Bacteria"/>
</dbReference>
<dbReference type="HOGENOM" id="CLU_068663_0_0_5"/>
<dbReference type="Pfam" id="PF01435">
    <property type="entry name" value="Peptidase_M48"/>
    <property type="match status" value="1"/>
</dbReference>
<comment type="similarity">
    <text evidence="6">Belongs to the peptidase M48 family.</text>
</comment>
<proteinExistence type="inferred from homology"/>
<evidence type="ECO:0000256" key="1">
    <source>
        <dbReference type="ARBA" id="ARBA00022670"/>
    </source>
</evidence>
<dbReference type="KEGG" id="oar:OA238_c33580"/>
<organism evidence="8 9">
    <name type="scientific">Octadecabacter arcticus 238</name>
    <dbReference type="NCBI Taxonomy" id="391616"/>
    <lineage>
        <taxon>Bacteria</taxon>
        <taxon>Pseudomonadati</taxon>
        <taxon>Pseudomonadota</taxon>
        <taxon>Alphaproteobacteria</taxon>
        <taxon>Rhodobacterales</taxon>
        <taxon>Roseobacteraceae</taxon>
        <taxon>Octadecabacter</taxon>
    </lineage>
</organism>
<dbReference type="PANTHER" id="PTHR22726">
    <property type="entry name" value="METALLOENDOPEPTIDASE OMA1"/>
    <property type="match status" value="1"/>
</dbReference>
<evidence type="ECO:0000256" key="4">
    <source>
        <dbReference type="ARBA" id="ARBA00022833"/>
    </source>
</evidence>
<sequence length="347" mass="37551">MDHGDAVFKRGNHHVFAQRDFAIIDQRDHGRIKFVLDGEHGDPFIGLVGFRRTLPPWVCGRQGLITACNFVMGLAGAGFPARITPKRRNTGTHTMQVFKTLAAIMLVSGASALAGCDVVVQPNGASGGQQQPARVATPVLSSNPAAEIPREQWAMARAFVDVVNQLEPVAERECRNRSRGLNCDFMIVVDDRPGQPANAFQTVDERGRPIIAFTLALIADARNTDELAFVMAHEAAHHIENHLDQQRRNASLGAAVFGQLAGVTGGGNEAIRTAQELGAAVGARSYSKDFELEADRLGTIIAFRAGYNPVRGADFFFRVPDPGDRFLGTHPANADRLQVVRQTAANL</sequence>
<evidence type="ECO:0000256" key="2">
    <source>
        <dbReference type="ARBA" id="ARBA00022723"/>
    </source>
</evidence>
<dbReference type="AlphaFoldDB" id="M9RL85"/>
<dbReference type="GO" id="GO:0016020">
    <property type="term" value="C:membrane"/>
    <property type="evidence" value="ECO:0007669"/>
    <property type="project" value="TreeGrafter"/>
</dbReference>
<keyword evidence="2" id="KW-0479">Metal-binding</keyword>
<accession>M9RL85</accession>
<gene>
    <name evidence="8" type="ORF">OA238_c33580</name>
</gene>
<dbReference type="Gene3D" id="3.30.2010.10">
    <property type="entry name" value="Metalloproteases ('zincins'), catalytic domain"/>
    <property type="match status" value="1"/>
</dbReference>
<evidence type="ECO:0000313" key="9">
    <source>
        <dbReference type="Proteomes" id="UP000004688"/>
    </source>
</evidence>
<dbReference type="GO" id="GO:0004222">
    <property type="term" value="F:metalloendopeptidase activity"/>
    <property type="evidence" value="ECO:0007669"/>
    <property type="project" value="InterPro"/>
</dbReference>
<reference evidence="8 9" key="1">
    <citation type="journal article" date="2013" name="PLoS ONE">
        <title>Poles Apart: Arctic and Antarctic Octadecabacter strains Share High Genome Plasticity and a New Type of Xanthorhodopsin.</title>
        <authorList>
            <person name="Vollmers J."/>
            <person name="Voget S."/>
            <person name="Dietrich S."/>
            <person name="Gollnow K."/>
            <person name="Smits M."/>
            <person name="Meyer K."/>
            <person name="Brinkhoff T."/>
            <person name="Simon M."/>
            <person name="Daniel R."/>
        </authorList>
    </citation>
    <scope>NUCLEOTIDE SEQUENCE [LARGE SCALE GENOMIC DNA]</scope>
    <source>
        <strain evidence="8 9">238</strain>
    </source>
</reference>
<dbReference type="STRING" id="391616.OA238_c33580"/>
<keyword evidence="4 6" id="KW-0862">Zinc</keyword>
<dbReference type="InterPro" id="IPR051156">
    <property type="entry name" value="Mito/Outer_Membr_Metalloprot"/>
</dbReference>
<keyword evidence="1 6" id="KW-0645">Protease</keyword>
<dbReference type="Proteomes" id="UP000004688">
    <property type="component" value="Chromosome"/>
</dbReference>
<feature type="domain" description="Peptidase M48" evidence="7">
    <location>
        <begin position="185"/>
        <end position="343"/>
    </location>
</feature>
<name>M9RL85_9RHOB</name>
<keyword evidence="5 6" id="KW-0482">Metalloprotease</keyword>
<comment type="cofactor">
    <cofactor evidence="6">
        <name>Zn(2+)</name>
        <dbReference type="ChEBI" id="CHEBI:29105"/>
    </cofactor>
    <text evidence="6">Binds 1 zinc ion per subunit.</text>
</comment>
<dbReference type="InterPro" id="IPR001915">
    <property type="entry name" value="Peptidase_M48"/>
</dbReference>
<keyword evidence="9" id="KW-1185">Reference proteome</keyword>
<dbReference type="GO" id="GO:0051603">
    <property type="term" value="P:proteolysis involved in protein catabolic process"/>
    <property type="evidence" value="ECO:0007669"/>
    <property type="project" value="TreeGrafter"/>
</dbReference>
<evidence type="ECO:0000256" key="5">
    <source>
        <dbReference type="ARBA" id="ARBA00023049"/>
    </source>
</evidence>
<dbReference type="GO" id="GO:0046872">
    <property type="term" value="F:metal ion binding"/>
    <property type="evidence" value="ECO:0007669"/>
    <property type="project" value="UniProtKB-KW"/>
</dbReference>
<dbReference type="PANTHER" id="PTHR22726:SF1">
    <property type="entry name" value="METALLOENDOPEPTIDASE OMA1, MITOCHONDRIAL"/>
    <property type="match status" value="1"/>
</dbReference>